<dbReference type="AlphaFoldDB" id="A0A1Y0IRW1"/>
<dbReference type="PIRSF" id="PIRSF016184">
    <property type="entry name" value="PhzC_PhzF"/>
    <property type="match status" value="1"/>
</dbReference>
<dbReference type="SUPFAM" id="SSF54506">
    <property type="entry name" value="Diaminopimelate epimerase-like"/>
    <property type="match status" value="1"/>
</dbReference>
<proteinExistence type="predicted"/>
<dbReference type="GO" id="GO:0005737">
    <property type="term" value="C:cytoplasm"/>
    <property type="evidence" value="ECO:0007669"/>
    <property type="project" value="TreeGrafter"/>
</dbReference>
<dbReference type="NCBIfam" id="TIGR00654">
    <property type="entry name" value="PhzF_family"/>
    <property type="match status" value="1"/>
</dbReference>
<evidence type="ECO:0008006" key="4">
    <source>
        <dbReference type="Google" id="ProtNLM"/>
    </source>
</evidence>
<dbReference type="Gene3D" id="3.10.310.10">
    <property type="entry name" value="Diaminopimelate Epimerase, Chain A, domain 1"/>
    <property type="match status" value="2"/>
</dbReference>
<dbReference type="GO" id="GO:0016853">
    <property type="term" value="F:isomerase activity"/>
    <property type="evidence" value="ECO:0007669"/>
    <property type="project" value="TreeGrafter"/>
</dbReference>
<dbReference type="InterPro" id="IPR003719">
    <property type="entry name" value="Phenazine_PhzF-like"/>
</dbReference>
<dbReference type="PANTHER" id="PTHR13774">
    <property type="entry name" value="PHENAZINE BIOSYNTHESIS PROTEIN"/>
    <property type="match status" value="1"/>
</dbReference>
<feature type="active site" evidence="1">
    <location>
        <position position="48"/>
    </location>
</feature>
<dbReference type="EMBL" id="CP021434">
    <property type="protein sequence ID" value="ARU62566.1"/>
    <property type="molecule type" value="Genomic_DNA"/>
</dbReference>
<organism evidence="2 3">
    <name type="scientific">Tumebacillus avium</name>
    <dbReference type="NCBI Taxonomy" id="1903704"/>
    <lineage>
        <taxon>Bacteria</taxon>
        <taxon>Bacillati</taxon>
        <taxon>Bacillota</taxon>
        <taxon>Bacilli</taxon>
        <taxon>Bacillales</taxon>
        <taxon>Alicyclobacillaceae</taxon>
        <taxon>Tumebacillus</taxon>
    </lineage>
</organism>
<dbReference type="RefSeq" id="WP_087457925.1">
    <property type="nucleotide sequence ID" value="NZ_CP021434.1"/>
</dbReference>
<name>A0A1Y0IRW1_9BACL</name>
<accession>A0A1Y0IRW1</accession>
<reference evidence="3" key="1">
    <citation type="submission" date="2017-05" db="EMBL/GenBank/DDBJ databases">
        <authorList>
            <person name="Sung H."/>
        </authorList>
    </citation>
    <scope>NUCLEOTIDE SEQUENCE [LARGE SCALE GENOMIC DNA]</scope>
    <source>
        <strain evidence="3">AR23208</strain>
    </source>
</reference>
<sequence>MTTQVRIYQMDAFTHIPFGGNPAGVVTNADGLTPEQMQKIAREMNCSETAFACSTSTPGADLRVRFFTPTEEIDLCGHATISIFVALGLEQRFGADLPITLVQETNVGLLPVMLTKNSDGMIQALMTQAAPQFRECDLSRRDAAKLIGLEEADIDRDLPIGLAYTGVWDLFIPIKTREAFERMQPETALIAAHNRGLGVTSTHCYSFDTVHESSHLHTRDFSPAVGIPEDPATGTANGALGAFLLRHGVLVPKGEQLRLTVEQGFEIGRPSFLTVEVDGEPNSPRTVRVGGTAVPILQGTMTF</sequence>
<dbReference type="OrthoDB" id="9788221at2"/>
<evidence type="ECO:0000256" key="1">
    <source>
        <dbReference type="PIRSR" id="PIRSR016184-1"/>
    </source>
</evidence>
<dbReference type="KEGG" id="tum:CBW65_17540"/>
<gene>
    <name evidence="2" type="ORF">CBW65_17540</name>
</gene>
<dbReference type="Pfam" id="PF02567">
    <property type="entry name" value="PhzC-PhzF"/>
    <property type="match status" value="1"/>
</dbReference>
<keyword evidence="3" id="KW-1185">Reference proteome</keyword>
<evidence type="ECO:0000313" key="3">
    <source>
        <dbReference type="Proteomes" id="UP000195437"/>
    </source>
</evidence>
<dbReference type="Proteomes" id="UP000195437">
    <property type="component" value="Chromosome"/>
</dbReference>
<protein>
    <recommendedName>
        <fullName evidence="4">Phenazine biosynthesis protein PhzF</fullName>
    </recommendedName>
</protein>
<evidence type="ECO:0000313" key="2">
    <source>
        <dbReference type="EMBL" id="ARU62566.1"/>
    </source>
</evidence>